<evidence type="ECO:0000313" key="2">
    <source>
        <dbReference type="EMBL" id="MBO8426099.1"/>
    </source>
</evidence>
<gene>
    <name evidence="2" type="primary">gatA</name>
    <name evidence="2" type="ORF">IAC61_02115</name>
</gene>
<dbReference type="Pfam" id="PF01425">
    <property type="entry name" value="Amidase"/>
    <property type="match status" value="1"/>
</dbReference>
<dbReference type="EMBL" id="JADINA010000016">
    <property type="protein sequence ID" value="MBO8426099.1"/>
    <property type="molecule type" value="Genomic_DNA"/>
</dbReference>
<dbReference type="InterPro" id="IPR023631">
    <property type="entry name" value="Amidase_dom"/>
</dbReference>
<accession>A0A9D9DE85</accession>
<dbReference type="Proteomes" id="UP000823634">
    <property type="component" value="Unassembled WGS sequence"/>
</dbReference>
<keyword evidence="2" id="KW-0436">Ligase</keyword>
<sequence length="489" mass="52931">MGYLDLPIREIHKALGEGRVSPLELVEEAAKRIESDDCNAFEAVLLDQARQEAAKIGPFEEDNLLWGIPYVCKDNFSTKGIETTASSNILNGYVPLFDASVVKKLKERKCLLLAKTTLDELAMGGTGTTGHKGKTFNPFDPSHERMVGGSSCGSAASLAHGDAVFATGSDTGDSVRKPASFAGLVGFKPTWGRISRYGLFPFAPSLDHVGYFTHYVEDAAILFNALAGHDEMDFTSSFEMVKDYTAKLGEGIKGKKLLVIQEIIDSIDDAVNKEKFLALVKAIEKEGAEVVYAPFGLELLRSIYATYIVISCAEATSNDANLDGIKFGPYYGGASYQEVMANARTKGFSELIKRRFVIGSFALMKENQEDLFLRAQRNRAKIVEKVNSLLEGVDAILVPAAPSIAPKFNSASDRLSSEYLIADNHLALGNFSGLPSITLPYAFHDGMPLGINLMGKAFAEDELFALAKGIEELTGLAGLSVYAKKEGNL</sequence>
<dbReference type="GO" id="GO:0050567">
    <property type="term" value="F:glutaminyl-tRNA synthase (glutamine-hydrolyzing) activity"/>
    <property type="evidence" value="ECO:0007669"/>
    <property type="project" value="UniProtKB-EC"/>
</dbReference>
<dbReference type="SUPFAM" id="SSF75304">
    <property type="entry name" value="Amidase signature (AS) enzymes"/>
    <property type="match status" value="1"/>
</dbReference>
<evidence type="ECO:0000259" key="1">
    <source>
        <dbReference type="Pfam" id="PF01425"/>
    </source>
</evidence>
<feature type="domain" description="Amidase" evidence="1">
    <location>
        <begin position="24"/>
        <end position="463"/>
    </location>
</feature>
<dbReference type="InterPro" id="IPR036928">
    <property type="entry name" value="AS_sf"/>
</dbReference>
<evidence type="ECO:0000313" key="3">
    <source>
        <dbReference type="Proteomes" id="UP000823634"/>
    </source>
</evidence>
<dbReference type="PANTHER" id="PTHR11895">
    <property type="entry name" value="TRANSAMIDASE"/>
    <property type="match status" value="1"/>
</dbReference>
<organism evidence="2 3">
    <name type="scientific">Candidatus Alloenteromonas pullistercoris</name>
    <dbReference type="NCBI Taxonomy" id="2840785"/>
    <lineage>
        <taxon>Bacteria</taxon>
        <taxon>Bacillati</taxon>
        <taxon>Bacillota</taxon>
        <taxon>Bacillota incertae sedis</taxon>
        <taxon>Candidatus Alloenteromonas</taxon>
    </lineage>
</organism>
<protein>
    <submittedName>
        <fullName evidence="2">Asp-tRNA(Asn)/Glu-tRNA(Gln) amidotransferase subunit GatA</fullName>
        <ecNumber evidence="2">6.3.5.7</ecNumber>
    </submittedName>
</protein>
<dbReference type="EC" id="6.3.5.7" evidence="2"/>
<dbReference type="PANTHER" id="PTHR11895:SF151">
    <property type="entry name" value="GLUTAMYL-TRNA(GLN) AMIDOTRANSFERASE SUBUNIT A"/>
    <property type="match status" value="1"/>
</dbReference>
<reference evidence="2" key="2">
    <citation type="journal article" date="2021" name="PeerJ">
        <title>Extensive microbial diversity within the chicken gut microbiome revealed by metagenomics and culture.</title>
        <authorList>
            <person name="Gilroy R."/>
            <person name="Ravi A."/>
            <person name="Getino M."/>
            <person name="Pursley I."/>
            <person name="Horton D.L."/>
            <person name="Alikhan N.F."/>
            <person name="Baker D."/>
            <person name="Gharbi K."/>
            <person name="Hall N."/>
            <person name="Watson M."/>
            <person name="Adriaenssens E.M."/>
            <person name="Foster-Nyarko E."/>
            <person name="Jarju S."/>
            <person name="Secka A."/>
            <person name="Antonio M."/>
            <person name="Oren A."/>
            <person name="Chaudhuri R.R."/>
            <person name="La Ragione R."/>
            <person name="Hildebrand F."/>
            <person name="Pallen M.J."/>
        </authorList>
    </citation>
    <scope>NUCLEOTIDE SEQUENCE</scope>
    <source>
        <strain evidence="2">17113</strain>
    </source>
</reference>
<name>A0A9D9DE85_9FIRM</name>
<dbReference type="Gene3D" id="3.90.1300.10">
    <property type="entry name" value="Amidase signature (AS) domain"/>
    <property type="match status" value="1"/>
</dbReference>
<proteinExistence type="predicted"/>
<dbReference type="InterPro" id="IPR000120">
    <property type="entry name" value="Amidase"/>
</dbReference>
<reference evidence="2" key="1">
    <citation type="submission" date="2020-10" db="EMBL/GenBank/DDBJ databases">
        <authorList>
            <person name="Gilroy R."/>
        </authorList>
    </citation>
    <scope>NUCLEOTIDE SEQUENCE</scope>
    <source>
        <strain evidence="2">17113</strain>
    </source>
</reference>
<comment type="caution">
    <text evidence="2">The sequence shown here is derived from an EMBL/GenBank/DDBJ whole genome shotgun (WGS) entry which is preliminary data.</text>
</comment>
<dbReference type="AlphaFoldDB" id="A0A9D9DE85"/>